<dbReference type="Proteomes" id="UP000008909">
    <property type="component" value="Unassembled WGS sequence"/>
</dbReference>
<accession>G7Y9Z4</accession>
<protein>
    <submittedName>
        <fullName evidence="1">Polyprotein</fullName>
    </submittedName>
</protein>
<keyword evidence="2" id="KW-1185">Reference proteome</keyword>
<sequence>MHDRTVSALRSGPGYRYPKAVKTLYEDGIKTCAKVQLVVPRLFRMRSGCLRHAKRDQYGINHGTASVQYAEAKMYRRLNEHKLYPTTVYRWRNMSRMWVKCSHHPSVMVYKCVHACSHWNAYKKGRLCADNCPHNHPINLYPDLTGDEMRVLRDKLCHLDNPVQELQGIRETLCPFIPMALSVYSDGSLDVLLLTSVRRRGLFASVVVTDCNDVRRSVFYAFIRNDYQECCDIAVEDFVRRMSPVDIVRTVVVGLLSLMKRLIRINNLFACYKRMVHSREVNEFESIHAKHARNHDVTLGNETTNGIESANMYSKRKLTKSSHLLTCVQAKVNGNELAEAKYRRLVSVKLVRRRLEDLLTRLAQVVCQAYVLSSEDVTGAFRAEMLPAASISLVTSGDGISPLVVEACVRMGPEWNTDTGPSSTSEAKLELLIIKCNRVLGADSPHLALFEGVYEIVVNGLTTVLQKILNKNTIPVEQNSMTDTSLKRASEYHADVLAASACRLSGETFSCKTLPVSSSQATQRKLEGWDTAALPERGRRKSRCRDFSVLLLEIFLSISETSEYLLTDIEYAGGIALLGSDPFKMQVALNNLTNSAERFGMRLISLKYKALLQDWVRANTNLMLIDELLDVYLRSIIRAWQEHRISKVEAGLMAPRGNSRTIGGLLTLLRLRWLHEFRMPEEDQPHRALFAQPRAECKQPTGGQCMTWQPSMETLTSKFNWINNCRSPGCGRQSSTHQALTPLTEIAQWHGTTQRRLSASKHPFEDPEARWPHTTLFRSLTPMQPEEITRAENQQHRLPDHQSCTKMSDRLPARGAIVKPYLLIEFSPCCPACFKVRTVNTARSTEWRYFKNVLEVFLAVANGSIDVPSETGRRGDNGEYAKRVEVERRYLILLNRLAACSGHHASADVT</sequence>
<organism evidence="1 2">
    <name type="scientific">Clonorchis sinensis</name>
    <name type="common">Chinese liver fluke</name>
    <dbReference type="NCBI Taxonomy" id="79923"/>
    <lineage>
        <taxon>Eukaryota</taxon>
        <taxon>Metazoa</taxon>
        <taxon>Spiralia</taxon>
        <taxon>Lophotrochozoa</taxon>
        <taxon>Platyhelminthes</taxon>
        <taxon>Trematoda</taxon>
        <taxon>Digenea</taxon>
        <taxon>Opisthorchiida</taxon>
        <taxon>Opisthorchiata</taxon>
        <taxon>Opisthorchiidae</taxon>
        <taxon>Clonorchis</taxon>
    </lineage>
</organism>
<dbReference type="EMBL" id="DF142985">
    <property type="protein sequence ID" value="GAA49778.1"/>
    <property type="molecule type" value="Genomic_DNA"/>
</dbReference>
<reference evidence="1" key="1">
    <citation type="journal article" date="2011" name="Genome Biol.">
        <title>The draft genome of the carcinogenic human liver fluke Clonorchis sinensis.</title>
        <authorList>
            <person name="Wang X."/>
            <person name="Chen W."/>
            <person name="Huang Y."/>
            <person name="Sun J."/>
            <person name="Men J."/>
            <person name="Liu H."/>
            <person name="Luo F."/>
            <person name="Guo L."/>
            <person name="Lv X."/>
            <person name="Deng C."/>
            <person name="Zhou C."/>
            <person name="Fan Y."/>
            <person name="Li X."/>
            <person name="Huang L."/>
            <person name="Hu Y."/>
            <person name="Liang C."/>
            <person name="Hu X."/>
            <person name="Xu J."/>
            <person name="Yu X."/>
        </authorList>
    </citation>
    <scope>NUCLEOTIDE SEQUENCE [LARGE SCALE GENOMIC DNA]</scope>
    <source>
        <strain evidence="1">Henan</strain>
    </source>
</reference>
<evidence type="ECO:0000313" key="1">
    <source>
        <dbReference type="EMBL" id="GAA49778.1"/>
    </source>
</evidence>
<gene>
    <name evidence="1" type="ORF">CLF_103585</name>
</gene>
<name>G7Y9Z4_CLOSI</name>
<dbReference type="AlphaFoldDB" id="G7Y9Z4"/>
<proteinExistence type="predicted"/>
<evidence type="ECO:0000313" key="2">
    <source>
        <dbReference type="Proteomes" id="UP000008909"/>
    </source>
</evidence>
<reference key="2">
    <citation type="submission" date="2011-10" db="EMBL/GenBank/DDBJ databases">
        <title>The genome and transcriptome sequence of Clonorchis sinensis provide insights into the carcinogenic liver fluke.</title>
        <authorList>
            <person name="Wang X."/>
            <person name="Huang Y."/>
            <person name="Chen W."/>
            <person name="Liu H."/>
            <person name="Guo L."/>
            <person name="Chen Y."/>
            <person name="Luo F."/>
            <person name="Zhou W."/>
            <person name="Sun J."/>
            <person name="Mao Q."/>
            <person name="Liang P."/>
            <person name="Zhou C."/>
            <person name="Tian Y."/>
            <person name="Men J."/>
            <person name="Lv X."/>
            <person name="Huang L."/>
            <person name="Zhou J."/>
            <person name="Hu Y."/>
            <person name="Li R."/>
            <person name="Zhang F."/>
            <person name="Lei H."/>
            <person name="Li X."/>
            <person name="Hu X."/>
            <person name="Liang C."/>
            <person name="Xu J."/>
            <person name="Wu Z."/>
            <person name="Yu X."/>
        </authorList>
    </citation>
    <scope>NUCLEOTIDE SEQUENCE</scope>
    <source>
        <strain>Henan</strain>
    </source>
</reference>